<organism evidence="2 3">
    <name type="scientific">Rhypophila decipiens</name>
    <dbReference type="NCBI Taxonomy" id="261697"/>
    <lineage>
        <taxon>Eukaryota</taxon>
        <taxon>Fungi</taxon>
        <taxon>Dikarya</taxon>
        <taxon>Ascomycota</taxon>
        <taxon>Pezizomycotina</taxon>
        <taxon>Sordariomycetes</taxon>
        <taxon>Sordariomycetidae</taxon>
        <taxon>Sordariales</taxon>
        <taxon>Naviculisporaceae</taxon>
        <taxon>Rhypophila</taxon>
    </lineage>
</organism>
<proteinExistence type="predicted"/>
<accession>A0AAN6Y2J9</accession>
<reference evidence="2" key="1">
    <citation type="journal article" date="2023" name="Mol. Phylogenet. Evol.">
        <title>Genome-scale phylogeny and comparative genomics of the fungal order Sordariales.</title>
        <authorList>
            <person name="Hensen N."/>
            <person name="Bonometti L."/>
            <person name="Westerberg I."/>
            <person name="Brannstrom I.O."/>
            <person name="Guillou S."/>
            <person name="Cros-Aarteil S."/>
            <person name="Calhoun S."/>
            <person name="Haridas S."/>
            <person name="Kuo A."/>
            <person name="Mondo S."/>
            <person name="Pangilinan J."/>
            <person name="Riley R."/>
            <person name="LaButti K."/>
            <person name="Andreopoulos B."/>
            <person name="Lipzen A."/>
            <person name="Chen C."/>
            <person name="Yan M."/>
            <person name="Daum C."/>
            <person name="Ng V."/>
            <person name="Clum A."/>
            <person name="Steindorff A."/>
            <person name="Ohm R.A."/>
            <person name="Martin F."/>
            <person name="Silar P."/>
            <person name="Natvig D.O."/>
            <person name="Lalanne C."/>
            <person name="Gautier V."/>
            <person name="Ament-Velasquez S.L."/>
            <person name="Kruys A."/>
            <person name="Hutchinson M.I."/>
            <person name="Powell A.J."/>
            <person name="Barry K."/>
            <person name="Miller A.N."/>
            <person name="Grigoriev I.V."/>
            <person name="Debuchy R."/>
            <person name="Gladieux P."/>
            <person name="Hiltunen Thoren M."/>
            <person name="Johannesson H."/>
        </authorList>
    </citation>
    <scope>NUCLEOTIDE SEQUENCE</scope>
    <source>
        <strain evidence="2">PSN293</strain>
    </source>
</reference>
<reference evidence="2" key="2">
    <citation type="submission" date="2023-05" db="EMBL/GenBank/DDBJ databases">
        <authorList>
            <consortium name="Lawrence Berkeley National Laboratory"/>
            <person name="Steindorff A."/>
            <person name="Hensen N."/>
            <person name="Bonometti L."/>
            <person name="Westerberg I."/>
            <person name="Brannstrom I.O."/>
            <person name="Guillou S."/>
            <person name="Cros-Aarteil S."/>
            <person name="Calhoun S."/>
            <person name="Haridas S."/>
            <person name="Kuo A."/>
            <person name="Mondo S."/>
            <person name="Pangilinan J."/>
            <person name="Riley R."/>
            <person name="Labutti K."/>
            <person name="Andreopoulos B."/>
            <person name="Lipzen A."/>
            <person name="Chen C."/>
            <person name="Yanf M."/>
            <person name="Daum C."/>
            <person name="Ng V."/>
            <person name="Clum A."/>
            <person name="Ohm R."/>
            <person name="Martin F."/>
            <person name="Silar P."/>
            <person name="Natvig D."/>
            <person name="Lalanne C."/>
            <person name="Gautier V."/>
            <person name="Ament-Velasquez S.L."/>
            <person name="Kruys A."/>
            <person name="Hutchinson M.I."/>
            <person name="Powell A.J."/>
            <person name="Barry K."/>
            <person name="Miller A.N."/>
            <person name="Grigoriev I.V."/>
            <person name="Debuchy R."/>
            <person name="Gladieux P."/>
            <person name="Thoren M.H."/>
            <person name="Johannesson H."/>
        </authorList>
    </citation>
    <scope>NUCLEOTIDE SEQUENCE</scope>
    <source>
        <strain evidence="2">PSN293</strain>
    </source>
</reference>
<feature type="signal peptide" evidence="1">
    <location>
        <begin position="1"/>
        <end position="22"/>
    </location>
</feature>
<dbReference type="AlphaFoldDB" id="A0AAN6Y2J9"/>
<dbReference type="EMBL" id="MU858152">
    <property type="protein sequence ID" value="KAK4211289.1"/>
    <property type="molecule type" value="Genomic_DNA"/>
</dbReference>
<keyword evidence="1" id="KW-0732">Signal</keyword>
<name>A0AAN6Y2J9_9PEZI</name>
<evidence type="ECO:0000313" key="2">
    <source>
        <dbReference type="EMBL" id="KAK4211289.1"/>
    </source>
</evidence>
<gene>
    <name evidence="2" type="ORF">QBC37DRAFT_320451</name>
</gene>
<evidence type="ECO:0000256" key="1">
    <source>
        <dbReference type="SAM" id="SignalP"/>
    </source>
</evidence>
<dbReference type="Proteomes" id="UP001301769">
    <property type="component" value="Unassembled WGS sequence"/>
</dbReference>
<evidence type="ECO:0000313" key="3">
    <source>
        <dbReference type="Proteomes" id="UP001301769"/>
    </source>
</evidence>
<protein>
    <submittedName>
        <fullName evidence="2">Uncharacterized protein</fullName>
    </submittedName>
</protein>
<keyword evidence="3" id="KW-1185">Reference proteome</keyword>
<sequence length="510" mass="54590">MPHLAVLTALASSAIAANAALADGCNTRSFTIPSWLIENYTTTGSRASFRVLNRATNTTTNLVCQATPGSDGTSSCTASSSSADQGLVVSLQPVNSTSSRVLLNQTWSCYDVKPLTFTATGSGLLSSICAPSEICITVIPPPTLIKGSLRTPVSITPSYGSGPTGHNNEGCAALSRTPSWELSASQIARRTSFNSDGTTTMSGNAFIQVTNYVTGSATGCLIQSFSRAGGFQVMDCQEQAPYRPRDKYRVKTEAMFDQDKFELVLNETWFCDDVSSTAPYSSIQFTATSHVSLPLECQDFPIEGSKDLVVFCTGSEDTNPVWNGTLVGEEHLPAYESLQDPLPNADSCTVSSVLSPAWRIGNLAANTNPGGSVGSLTFQIELATGDTPGSYPATIIQSWEKLSGNDENTEGKGEEKDGEWYTCGFPEGEQPEHLTACTFLYDASKKTLALNATWTCRDLDREYPIYFSGITDHTIPDLSCQPVAGSNETRCATTRGKAWTAAIESVKWHQ</sequence>
<feature type="chain" id="PRO_5043003280" evidence="1">
    <location>
        <begin position="23"/>
        <end position="510"/>
    </location>
</feature>
<comment type="caution">
    <text evidence="2">The sequence shown here is derived from an EMBL/GenBank/DDBJ whole genome shotgun (WGS) entry which is preliminary data.</text>
</comment>